<protein>
    <recommendedName>
        <fullName evidence="3">Phage tail protein</fullName>
    </recommendedName>
</protein>
<gene>
    <name evidence="1" type="ORF">HCA89_11020</name>
</gene>
<comment type="caution">
    <text evidence="1">The sequence shown here is derived from an EMBL/GenBank/DDBJ whole genome shotgun (WGS) entry which is preliminary data.</text>
</comment>
<organism evidence="1 2">
    <name type="scientific">Listeria innocua</name>
    <dbReference type="NCBI Taxonomy" id="1642"/>
    <lineage>
        <taxon>Bacteria</taxon>
        <taxon>Bacillati</taxon>
        <taxon>Bacillota</taxon>
        <taxon>Bacilli</taxon>
        <taxon>Bacillales</taxon>
        <taxon>Listeriaceae</taxon>
        <taxon>Listeria</taxon>
    </lineage>
</organism>
<dbReference type="EMBL" id="JAARXV010000005">
    <property type="protein sequence ID" value="MBC2142844.1"/>
    <property type="molecule type" value="Genomic_DNA"/>
</dbReference>
<dbReference type="Proteomes" id="UP000552309">
    <property type="component" value="Unassembled WGS sequence"/>
</dbReference>
<reference evidence="1 2" key="1">
    <citation type="submission" date="2020-03" db="EMBL/GenBank/DDBJ databases">
        <title>Soil Listeria distribution.</title>
        <authorList>
            <person name="Liao J."/>
            <person name="Wiedmann M."/>
        </authorList>
    </citation>
    <scope>NUCLEOTIDE SEQUENCE [LARGE SCALE GENOMIC DNA]</scope>
    <source>
        <strain evidence="1 2">FSL L7-0297</strain>
    </source>
</reference>
<evidence type="ECO:0008006" key="3">
    <source>
        <dbReference type="Google" id="ProtNLM"/>
    </source>
</evidence>
<name>A0AB73HAL8_LISIO</name>
<dbReference type="InterPro" id="IPR057006">
    <property type="entry name" value="Phage_TAC_19"/>
</dbReference>
<evidence type="ECO:0000313" key="1">
    <source>
        <dbReference type="EMBL" id="MBC2142844.1"/>
    </source>
</evidence>
<sequence length="126" mass="14329">MELNFKDAKGKKVKTYTKKRTTMKDWLLVIKYQGRQLERNKKLEEVGDLVKDDTKLLEARISANKQNVDSFMDGINVLVSFYGDQFSAEEAIDGLNSTEYNNAINEAVTFALGGELDELEGNEEKK</sequence>
<dbReference type="AlphaFoldDB" id="A0AB73HAL8"/>
<dbReference type="Pfam" id="PF23857">
    <property type="entry name" value="Phage_TAC_19"/>
    <property type="match status" value="1"/>
</dbReference>
<accession>A0AB73HAL8</accession>
<proteinExistence type="predicted"/>
<dbReference type="RefSeq" id="WP_185543622.1">
    <property type="nucleotide sequence ID" value="NZ_JAARXV010000005.1"/>
</dbReference>
<evidence type="ECO:0000313" key="2">
    <source>
        <dbReference type="Proteomes" id="UP000552309"/>
    </source>
</evidence>
<dbReference type="NCBIfam" id="NF047360">
    <property type="entry name" value="tail_chap_PVL"/>
    <property type="match status" value="1"/>
</dbReference>